<evidence type="ECO:0008006" key="3">
    <source>
        <dbReference type="Google" id="ProtNLM"/>
    </source>
</evidence>
<dbReference type="Gene3D" id="3.90.245.10">
    <property type="entry name" value="Ribonucleoside hydrolase-like"/>
    <property type="match status" value="1"/>
</dbReference>
<dbReference type="SUPFAM" id="SSF53590">
    <property type="entry name" value="Nucleoside hydrolase"/>
    <property type="match status" value="1"/>
</dbReference>
<dbReference type="Proteomes" id="UP001238163">
    <property type="component" value="Unassembled WGS sequence"/>
</dbReference>
<evidence type="ECO:0000313" key="1">
    <source>
        <dbReference type="EMBL" id="MDQ0290217.1"/>
    </source>
</evidence>
<dbReference type="InterPro" id="IPR036452">
    <property type="entry name" value="Ribo_hydro-like"/>
</dbReference>
<dbReference type="AlphaFoldDB" id="A0AAE4AQA0"/>
<dbReference type="PANTHER" id="PTHR43264">
    <property type="match status" value="1"/>
</dbReference>
<gene>
    <name evidence="1" type="ORF">J3R75_002324</name>
</gene>
<proteinExistence type="predicted"/>
<comment type="caution">
    <text evidence="1">The sequence shown here is derived from an EMBL/GenBank/DDBJ whole genome shotgun (WGS) entry which is preliminary data.</text>
</comment>
<protein>
    <recommendedName>
        <fullName evidence="3">Inosine/uridine-preferring nucleoside hydrolase domain-containing protein</fullName>
    </recommendedName>
</protein>
<dbReference type="PANTHER" id="PTHR43264:SF1">
    <property type="entry name" value="INOSINE_URIDINE-PREFERRING NUCLEOSIDE HYDROLASE DOMAIN-CONTAINING PROTEIN"/>
    <property type="match status" value="1"/>
</dbReference>
<dbReference type="GO" id="GO:0016799">
    <property type="term" value="F:hydrolase activity, hydrolyzing N-glycosyl compounds"/>
    <property type="evidence" value="ECO:0007669"/>
    <property type="project" value="InterPro"/>
</dbReference>
<keyword evidence="2" id="KW-1185">Reference proteome</keyword>
<dbReference type="RefSeq" id="WP_307261629.1">
    <property type="nucleotide sequence ID" value="NZ_JAUSVL010000001.1"/>
</dbReference>
<dbReference type="EMBL" id="JAUSVL010000001">
    <property type="protein sequence ID" value="MDQ0290217.1"/>
    <property type="molecule type" value="Genomic_DNA"/>
</dbReference>
<evidence type="ECO:0000313" key="2">
    <source>
        <dbReference type="Proteomes" id="UP001238163"/>
    </source>
</evidence>
<name>A0AAE4AQA0_9BACT</name>
<reference evidence="1" key="1">
    <citation type="submission" date="2023-07" db="EMBL/GenBank/DDBJ databases">
        <title>Genomic Encyclopedia of Type Strains, Phase IV (KMG-IV): sequencing the most valuable type-strain genomes for metagenomic binning, comparative biology and taxonomic classification.</title>
        <authorList>
            <person name="Goeker M."/>
        </authorList>
    </citation>
    <scope>NUCLEOTIDE SEQUENCE</scope>
    <source>
        <strain evidence="1">DSM 24202</strain>
    </source>
</reference>
<organism evidence="1 2">
    <name type="scientific">Oligosphaera ethanolica</name>
    <dbReference type="NCBI Taxonomy" id="760260"/>
    <lineage>
        <taxon>Bacteria</taxon>
        <taxon>Pseudomonadati</taxon>
        <taxon>Lentisphaerota</taxon>
        <taxon>Oligosphaeria</taxon>
        <taxon>Oligosphaerales</taxon>
        <taxon>Oligosphaeraceae</taxon>
        <taxon>Oligosphaera</taxon>
    </lineage>
</organism>
<sequence length="318" mass="34784">MTPVIILDTDMDTDCDDAGALALAMHCHRQGHIRLGAVICDVLSPWPGAYTRAALNTYGLEDVPVGINCHCPNSAAYAAYIDQLRAKAFPFYNELIARQHGLTPGYIPGLSDAIALYRRVLAASEDHNVIVCAVGLLSLLPALLASAPCEYSPLPGRELVKRKVCELVTMANAPFPEGAEVFNWRMDAAHAAAALADWPTPITVSWYGGDILTSPPDQPPGNPIHDAYRIWHRGKQNLHRPSWDLVATLWAARQHPELFTRKGNACLRLNPSNAHYQWHSPANAHDHACLYPNATSDTITAVIQKLLDQATMTAQVLH</sequence>
<accession>A0AAE4AQA0</accession>